<reference evidence="4 5" key="2">
    <citation type="submission" date="2018-11" db="EMBL/GenBank/DDBJ databases">
        <authorList>
            <consortium name="Pathogen Informatics"/>
        </authorList>
    </citation>
    <scope>NUCLEOTIDE SEQUENCE [LARGE SCALE GENOMIC DNA]</scope>
</reference>
<dbReference type="OrthoDB" id="79941at2759"/>
<evidence type="ECO:0000256" key="2">
    <source>
        <dbReference type="SAM" id="Phobius"/>
    </source>
</evidence>
<sequence length="341" mass="37083">MVKIFVGNLNPNSKSQDLRKRFELYGKVTECDIVNNYAFVHMESQADAEAAISKLHNSEFDGAKINVELSHGKGGGGGPMRRRFNTQVHLVVKAPVEWVAPVDIRQCGTVAMMDRRHGEAMATALILHAALLGVMIVTAAALRVATVVAITIGICVPVLGTVPMVAVIRVPLPSLFHLHETFRESHLRLVAVLTTTEATIAITVDIVIMDSRLAVLHHPRQGLVNTTITTAVMELLQAMTTLLAITMRAIVVGITVRLRMTMDIMEVAEIVHRRGPGRSTVMGGTKARAVAAKCKPARTLNVVTVRVRAPVEKLNVTDFCSSHFTSHLRPLGCAFLLCTIK</sequence>
<dbReference type="GO" id="GO:0003723">
    <property type="term" value="F:RNA binding"/>
    <property type="evidence" value="ECO:0007669"/>
    <property type="project" value="UniProtKB-UniRule"/>
</dbReference>
<feature type="domain" description="RRM" evidence="3">
    <location>
        <begin position="2"/>
        <end position="72"/>
    </location>
</feature>
<evidence type="ECO:0000259" key="3">
    <source>
        <dbReference type="PROSITE" id="PS50102"/>
    </source>
</evidence>
<dbReference type="InterPro" id="IPR035979">
    <property type="entry name" value="RBD_domain_sf"/>
</dbReference>
<feature type="transmembrane region" description="Helical" evidence="2">
    <location>
        <begin position="235"/>
        <end position="256"/>
    </location>
</feature>
<dbReference type="PROSITE" id="PS50102">
    <property type="entry name" value="RRM"/>
    <property type="match status" value="1"/>
</dbReference>
<feature type="transmembrane region" description="Helical" evidence="2">
    <location>
        <begin position="122"/>
        <end position="142"/>
    </location>
</feature>
<dbReference type="PANTHER" id="PTHR23147">
    <property type="entry name" value="SERINE/ARGININE RICH SPLICING FACTOR"/>
    <property type="match status" value="1"/>
</dbReference>
<dbReference type="InterPro" id="IPR012677">
    <property type="entry name" value="Nucleotide-bd_a/b_plait_sf"/>
</dbReference>
<dbReference type="AlphaFoldDB" id="A0A0R3W5Z7"/>
<evidence type="ECO:0000256" key="1">
    <source>
        <dbReference type="PROSITE-ProRule" id="PRU00176"/>
    </source>
</evidence>
<accession>A0A0R3W5Z7</accession>
<reference evidence="6" key="1">
    <citation type="submission" date="2017-02" db="UniProtKB">
        <authorList>
            <consortium name="WormBaseParasite"/>
        </authorList>
    </citation>
    <scope>IDENTIFICATION</scope>
</reference>
<dbReference type="Pfam" id="PF00076">
    <property type="entry name" value="RRM_1"/>
    <property type="match status" value="1"/>
</dbReference>
<evidence type="ECO:0000313" key="4">
    <source>
        <dbReference type="EMBL" id="VDK35302.1"/>
    </source>
</evidence>
<gene>
    <name evidence="4" type="ORF">TASK_LOCUS5581</name>
</gene>
<keyword evidence="5" id="KW-1185">Reference proteome</keyword>
<name>A0A0R3W5Z7_TAEAS</name>
<keyword evidence="2" id="KW-0812">Transmembrane</keyword>
<dbReference type="SUPFAM" id="SSF54928">
    <property type="entry name" value="RNA-binding domain, RBD"/>
    <property type="match status" value="1"/>
</dbReference>
<feature type="transmembrane region" description="Helical" evidence="2">
    <location>
        <begin position="189"/>
        <end position="209"/>
    </location>
</feature>
<evidence type="ECO:0000313" key="5">
    <source>
        <dbReference type="Proteomes" id="UP000282613"/>
    </source>
</evidence>
<dbReference type="EMBL" id="UYRS01018426">
    <property type="protein sequence ID" value="VDK35302.1"/>
    <property type="molecule type" value="Genomic_DNA"/>
</dbReference>
<dbReference type="Gene3D" id="3.30.70.330">
    <property type="match status" value="1"/>
</dbReference>
<dbReference type="STRING" id="60517.A0A0R3W5Z7"/>
<dbReference type="InterPro" id="IPR050907">
    <property type="entry name" value="SRSF"/>
</dbReference>
<protein>
    <submittedName>
        <fullName evidence="6">RRM domain-containing protein</fullName>
    </submittedName>
</protein>
<organism evidence="6">
    <name type="scientific">Taenia asiatica</name>
    <name type="common">Asian tapeworm</name>
    <dbReference type="NCBI Taxonomy" id="60517"/>
    <lineage>
        <taxon>Eukaryota</taxon>
        <taxon>Metazoa</taxon>
        <taxon>Spiralia</taxon>
        <taxon>Lophotrochozoa</taxon>
        <taxon>Platyhelminthes</taxon>
        <taxon>Cestoda</taxon>
        <taxon>Eucestoda</taxon>
        <taxon>Cyclophyllidea</taxon>
        <taxon>Taeniidae</taxon>
        <taxon>Taenia</taxon>
    </lineage>
</organism>
<dbReference type="WBParaSite" id="TASK_0000558001-mRNA-1">
    <property type="protein sequence ID" value="TASK_0000558001-mRNA-1"/>
    <property type="gene ID" value="TASK_0000558001"/>
</dbReference>
<dbReference type="SMART" id="SM00360">
    <property type="entry name" value="RRM"/>
    <property type="match status" value="1"/>
</dbReference>
<keyword evidence="1" id="KW-0694">RNA-binding</keyword>
<dbReference type="InterPro" id="IPR000504">
    <property type="entry name" value="RRM_dom"/>
</dbReference>
<proteinExistence type="predicted"/>
<dbReference type="CDD" id="cd12343">
    <property type="entry name" value="RRM1_2_CoAA_like"/>
    <property type="match status" value="1"/>
</dbReference>
<evidence type="ECO:0000313" key="6">
    <source>
        <dbReference type="WBParaSite" id="TASK_0000558001-mRNA-1"/>
    </source>
</evidence>
<feature type="transmembrane region" description="Helical" evidence="2">
    <location>
        <begin position="148"/>
        <end position="168"/>
    </location>
</feature>
<keyword evidence="2" id="KW-1133">Transmembrane helix</keyword>
<keyword evidence="2" id="KW-0472">Membrane</keyword>
<dbReference type="Proteomes" id="UP000282613">
    <property type="component" value="Unassembled WGS sequence"/>
</dbReference>